<dbReference type="EMBL" id="CP061172">
    <property type="protein sequence ID" value="QNR65236.1"/>
    <property type="molecule type" value="Genomic_DNA"/>
</dbReference>
<dbReference type="Pfam" id="PF00583">
    <property type="entry name" value="Acetyltransf_1"/>
    <property type="match status" value="1"/>
</dbReference>
<dbReference type="Gene3D" id="1.10.10.10">
    <property type="entry name" value="Winged helix-like DNA-binding domain superfamily/Winged helix DNA-binding domain"/>
    <property type="match status" value="1"/>
</dbReference>
<dbReference type="Gene3D" id="3.40.630.30">
    <property type="match status" value="1"/>
</dbReference>
<dbReference type="InterPro" id="IPR000182">
    <property type="entry name" value="GNAT_dom"/>
</dbReference>
<evidence type="ECO:0000259" key="3">
    <source>
        <dbReference type="PROSITE" id="PS51186"/>
    </source>
</evidence>
<dbReference type="PANTHER" id="PTHR13947">
    <property type="entry name" value="GNAT FAMILY N-ACETYLTRANSFERASE"/>
    <property type="match status" value="1"/>
</dbReference>
<dbReference type="PANTHER" id="PTHR13947:SF37">
    <property type="entry name" value="LD18367P"/>
    <property type="match status" value="1"/>
</dbReference>
<dbReference type="RefSeq" id="WP_190297143.1">
    <property type="nucleotide sequence ID" value="NZ_CP061172.1"/>
</dbReference>
<feature type="domain" description="N-acetyltransferase" evidence="3">
    <location>
        <begin position="150"/>
        <end position="306"/>
    </location>
</feature>
<evidence type="ECO:0000256" key="1">
    <source>
        <dbReference type="ARBA" id="ARBA00022679"/>
    </source>
</evidence>
<evidence type="ECO:0000313" key="4">
    <source>
        <dbReference type="EMBL" id="QNR65236.1"/>
    </source>
</evidence>
<dbReference type="CDD" id="cd04301">
    <property type="entry name" value="NAT_SF"/>
    <property type="match status" value="1"/>
</dbReference>
<accession>A0A7H0Y2C8</accession>
<gene>
    <name evidence="4" type="ORF">IAQ67_15070</name>
</gene>
<dbReference type="PROSITE" id="PS51186">
    <property type="entry name" value="GNAT"/>
    <property type="match status" value="1"/>
</dbReference>
<sequence length="310" mass="35913">MGSEMSLIPTTRKFNRFYTKVLGLLDKHLLDSNYSLSEARVLYEIGNMEHCTARMLIDLLSIDAGYLSRILKRFEKLGLIYRIQSEKDGRSFFLYLSSLGEETLSKMNTLSDNQIRNMIIGLPYQSQVSIARSMTTIERELSGNPTERSVSIRTELKPGDVGILIHMHGWIYAKECRYNHFFEGYVCKTFYDLLQTYNPDKDRFWLAEANGEIIGSIAIISHSNEKAQLRWFMLHPDARGMGLGKKLLHEAISYCKERGFQFIFLETTEDQKTAIGMYVKVGFQKISEQENESWGKRHIEQTYELNLHEA</sequence>
<dbReference type="GO" id="GO:0003700">
    <property type="term" value="F:DNA-binding transcription factor activity"/>
    <property type="evidence" value="ECO:0007669"/>
    <property type="project" value="InterPro"/>
</dbReference>
<feature type="domain" description="HTH marR-type" evidence="2">
    <location>
        <begin position="4"/>
        <end position="142"/>
    </location>
</feature>
<dbReference type="InterPro" id="IPR050769">
    <property type="entry name" value="NAT_camello-type"/>
</dbReference>
<evidence type="ECO:0000313" key="5">
    <source>
        <dbReference type="Proteomes" id="UP000516384"/>
    </source>
</evidence>
<dbReference type="SMART" id="SM00347">
    <property type="entry name" value="HTH_MARR"/>
    <property type="match status" value="1"/>
</dbReference>
<dbReference type="InterPro" id="IPR000835">
    <property type="entry name" value="HTH_MarR-typ"/>
</dbReference>
<organism evidence="4 5">
    <name type="scientific">Paenibacillus peoriae</name>
    <dbReference type="NCBI Taxonomy" id="59893"/>
    <lineage>
        <taxon>Bacteria</taxon>
        <taxon>Bacillati</taxon>
        <taxon>Bacillota</taxon>
        <taxon>Bacilli</taxon>
        <taxon>Bacillales</taxon>
        <taxon>Paenibacillaceae</taxon>
        <taxon>Paenibacillus</taxon>
    </lineage>
</organism>
<dbReference type="GO" id="GO:0008080">
    <property type="term" value="F:N-acetyltransferase activity"/>
    <property type="evidence" value="ECO:0007669"/>
    <property type="project" value="InterPro"/>
</dbReference>
<dbReference type="AlphaFoldDB" id="A0A7H0Y2C8"/>
<evidence type="ECO:0000259" key="2">
    <source>
        <dbReference type="PROSITE" id="PS50995"/>
    </source>
</evidence>
<name>A0A7H0Y2C8_9BACL</name>
<dbReference type="SUPFAM" id="SSF55729">
    <property type="entry name" value="Acyl-CoA N-acyltransferases (Nat)"/>
    <property type="match status" value="1"/>
</dbReference>
<reference evidence="4 5" key="1">
    <citation type="submission" date="2020-09" db="EMBL/GenBank/DDBJ databases">
        <title>Characterization of Paenibacillus peoriae strain ZF390 with broad-spectrum antimicrobial activity as a potential biocontrol agent.</title>
        <authorList>
            <person name="Li L."/>
            <person name="Zhao Y."/>
            <person name="Li B."/>
            <person name="Xie X."/>
        </authorList>
    </citation>
    <scope>NUCLEOTIDE SEQUENCE [LARGE SCALE GENOMIC DNA]</scope>
    <source>
        <strain evidence="4 5">ZF390</strain>
    </source>
</reference>
<keyword evidence="1 4" id="KW-0808">Transferase</keyword>
<dbReference type="Pfam" id="PF12802">
    <property type="entry name" value="MarR_2"/>
    <property type="match status" value="1"/>
</dbReference>
<protein>
    <submittedName>
        <fullName evidence="4">GNAT family N-acetyltransferase</fullName>
    </submittedName>
</protein>
<proteinExistence type="predicted"/>
<dbReference type="Proteomes" id="UP000516384">
    <property type="component" value="Chromosome"/>
</dbReference>
<dbReference type="InterPro" id="IPR036388">
    <property type="entry name" value="WH-like_DNA-bd_sf"/>
</dbReference>
<dbReference type="InterPro" id="IPR016181">
    <property type="entry name" value="Acyl_CoA_acyltransferase"/>
</dbReference>
<dbReference type="SUPFAM" id="SSF46785">
    <property type="entry name" value="Winged helix' DNA-binding domain"/>
    <property type="match status" value="1"/>
</dbReference>
<dbReference type="PROSITE" id="PS50995">
    <property type="entry name" value="HTH_MARR_2"/>
    <property type="match status" value="1"/>
</dbReference>
<dbReference type="InterPro" id="IPR036390">
    <property type="entry name" value="WH_DNA-bd_sf"/>
</dbReference>